<gene>
    <name evidence="1" type="ORF">UFOPK2602_00159</name>
    <name evidence="2" type="ORF">UFOPK2806_00160</name>
    <name evidence="3" type="ORF">UFOPK3417_02048</name>
    <name evidence="4" type="ORF">UFOPK4306_00437</name>
</gene>
<evidence type="ECO:0000313" key="2">
    <source>
        <dbReference type="EMBL" id="CAB4737723.1"/>
    </source>
</evidence>
<dbReference type="PANTHER" id="PTHR39217">
    <property type="match status" value="1"/>
</dbReference>
<dbReference type="InterPro" id="IPR053191">
    <property type="entry name" value="DcsG_Biosynth_Enzyme"/>
</dbReference>
<protein>
    <submittedName>
        <fullName evidence="1">Unannotated protein</fullName>
    </submittedName>
</protein>
<organism evidence="1">
    <name type="scientific">freshwater metagenome</name>
    <dbReference type="NCBI Taxonomy" id="449393"/>
    <lineage>
        <taxon>unclassified sequences</taxon>
        <taxon>metagenomes</taxon>
        <taxon>ecological metagenomes</taxon>
    </lineage>
</organism>
<reference evidence="1" key="1">
    <citation type="submission" date="2020-05" db="EMBL/GenBank/DDBJ databases">
        <authorList>
            <person name="Chiriac C."/>
            <person name="Salcher M."/>
            <person name="Ghai R."/>
            <person name="Kavagutti S V."/>
        </authorList>
    </citation>
    <scope>NUCLEOTIDE SEQUENCE</scope>
</reference>
<dbReference type="EMBL" id="CAEZYY010000001">
    <property type="protein sequence ID" value="CAB4737723.1"/>
    <property type="molecule type" value="Genomic_DNA"/>
</dbReference>
<dbReference type="EMBL" id="CAFBQP010000012">
    <property type="protein sequence ID" value="CAB5055569.1"/>
    <property type="molecule type" value="Genomic_DNA"/>
</dbReference>
<dbReference type="EMBL" id="CAFBLR010000292">
    <property type="protein sequence ID" value="CAB4886518.1"/>
    <property type="molecule type" value="Genomic_DNA"/>
</dbReference>
<evidence type="ECO:0000313" key="4">
    <source>
        <dbReference type="EMBL" id="CAB5055569.1"/>
    </source>
</evidence>
<dbReference type="PANTHER" id="PTHR39217:SF1">
    <property type="entry name" value="GLUTATHIONE SYNTHETASE"/>
    <property type="match status" value="1"/>
</dbReference>
<dbReference type="AlphaFoldDB" id="A0A6J6PAJ9"/>
<evidence type="ECO:0000313" key="1">
    <source>
        <dbReference type="EMBL" id="CAB4693548.1"/>
    </source>
</evidence>
<sequence>MIERLAWVTAGEARGRDPDEPLVLALLTAAGVAVSVVDWDDDAVEWQGFDRAVIRSPWDYQDRAEDFLRWMTRVEHLTDLRNPVAPMRWSLDKRYLRELSEAGIPVIPTDVIGPDSVLRCPDVAWVVKPSVGAGSRDVVAYRPGQEEQAAVHVAGLHRRGVAALVQPLLESVARDGEWPMVFFGGRFSHTASKRVSLPDPRRPGGLFAMESNEPCRATPDQIAVAEQVMAYVHRLFGALTYARVDLVRNDVGGYLVLEVELVEPSLFLPEGGPDSVRRCAEALLG</sequence>
<accession>A0A6J6PAJ9</accession>
<dbReference type="EMBL" id="CAEZXX010000004">
    <property type="protein sequence ID" value="CAB4693548.1"/>
    <property type="molecule type" value="Genomic_DNA"/>
</dbReference>
<proteinExistence type="predicted"/>
<name>A0A6J6PAJ9_9ZZZZ</name>
<evidence type="ECO:0000313" key="3">
    <source>
        <dbReference type="EMBL" id="CAB4886518.1"/>
    </source>
</evidence>
<dbReference type="SUPFAM" id="SSF56059">
    <property type="entry name" value="Glutathione synthetase ATP-binding domain-like"/>
    <property type="match status" value="1"/>
</dbReference>